<comment type="similarity">
    <text evidence="1">Belongs to the cation transport ATPase (P-type) (TC 3.A.3) family. Type V subfamily.</text>
</comment>
<keyword evidence="4" id="KW-1185">Reference proteome</keyword>
<comment type="subcellular location">
    <subcellularLocation>
        <location evidence="1">Membrane</location>
        <topology evidence="1">Multi-pass membrane protein</topology>
    </subcellularLocation>
</comment>
<evidence type="ECO:0000259" key="2">
    <source>
        <dbReference type="Pfam" id="PF12409"/>
    </source>
</evidence>
<dbReference type="GO" id="GO:0016020">
    <property type="term" value="C:membrane"/>
    <property type="evidence" value="ECO:0007669"/>
    <property type="project" value="UniProtKB-SubCell"/>
</dbReference>
<comment type="catalytic activity">
    <reaction evidence="1">
        <text>ATP + H2O = ADP + phosphate + H(+)</text>
        <dbReference type="Rhea" id="RHEA:13065"/>
        <dbReference type="ChEBI" id="CHEBI:15377"/>
        <dbReference type="ChEBI" id="CHEBI:15378"/>
        <dbReference type="ChEBI" id="CHEBI:30616"/>
        <dbReference type="ChEBI" id="CHEBI:43474"/>
        <dbReference type="ChEBI" id="CHEBI:456216"/>
    </reaction>
</comment>
<dbReference type="GO" id="GO:0005524">
    <property type="term" value="F:ATP binding"/>
    <property type="evidence" value="ECO:0007669"/>
    <property type="project" value="UniProtKB-UniRule"/>
</dbReference>
<keyword evidence="1" id="KW-0812">Transmembrane</keyword>
<sequence length="209" mass="24351">MESDDDITPLIEDVGETLHQIYLELNTQLLQVDSEFEQVVYGYKKSRWRTVMVYIFSSLLAFIPWLVFHWCPTWFLYLTCVRSCFQLADHVLVIETYQKKCKDFYIHKIMEKNIANTSGLLNEGFQSEIPEEKMPVDSPDVLHTPIRLDDGSSLNLIRYRYFRHKKQSFIWDGVRAQWARLAGIECGVTCAQLQAMGAAAPSSEKRVRM</sequence>
<dbReference type="EMBL" id="OU893339">
    <property type="protein sequence ID" value="CAG9796139.1"/>
    <property type="molecule type" value="Genomic_DNA"/>
</dbReference>
<comment type="caution">
    <text evidence="1">Lacks conserved residue(s) required for the propagation of feature annotation.</text>
</comment>
<keyword evidence="1" id="KW-0479">Metal-binding</keyword>
<protein>
    <recommendedName>
        <fullName evidence="1">Cation-transporting ATPase</fullName>
        <ecNumber evidence="1">7.2.2.-</ecNumber>
    </recommendedName>
</protein>
<reference evidence="3" key="2">
    <citation type="submission" date="2022-10" db="EMBL/GenBank/DDBJ databases">
        <authorList>
            <consortium name="ENA_rothamsted_submissions"/>
            <consortium name="culmorum"/>
            <person name="King R."/>
        </authorList>
    </citation>
    <scope>NUCLEOTIDE SEQUENCE</scope>
</reference>
<feature type="transmembrane region" description="Helical" evidence="1">
    <location>
        <begin position="51"/>
        <end position="68"/>
    </location>
</feature>
<feature type="domain" description="P5B-type ATPase N-terminal" evidence="2">
    <location>
        <begin position="37"/>
        <end position="172"/>
    </location>
</feature>
<dbReference type="OrthoDB" id="48943at2759"/>
<evidence type="ECO:0000313" key="3">
    <source>
        <dbReference type="EMBL" id="CAG9796139.1"/>
    </source>
</evidence>
<evidence type="ECO:0000313" key="4">
    <source>
        <dbReference type="Proteomes" id="UP001153714"/>
    </source>
</evidence>
<organism evidence="3 4">
    <name type="scientific">Diatraea saccharalis</name>
    <name type="common">sugarcane borer</name>
    <dbReference type="NCBI Taxonomy" id="40085"/>
    <lineage>
        <taxon>Eukaryota</taxon>
        <taxon>Metazoa</taxon>
        <taxon>Ecdysozoa</taxon>
        <taxon>Arthropoda</taxon>
        <taxon>Hexapoda</taxon>
        <taxon>Insecta</taxon>
        <taxon>Pterygota</taxon>
        <taxon>Neoptera</taxon>
        <taxon>Endopterygota</taxon>
        <taxon>Lepidoptera</taxon>
        <taxon>Glossata</taxon>
        <taxon>Ditrysia</taxon>
        <taxon>Pyraloidea</taxon>
        <taxon>Crambidae</taxon>
        <taxon>Crambinae</taxon>
        <taxon>Diatraea</taxon>
    </lineage>
</organism>
<evidence type="ECO:0000256" key="1">
    <source>
        <dbReference type="RuleBase" id="RU362082"/>
    </source>
</evidence>
<dbReference type="AlphaFoldDB" id="A0A9N9RGY3"/>
<keyword evidence="1" id="KW-1278">Translocase</keyword>
<dbReference type="InterPro" id="IPR047819">
    <property type="entry name" value="P5A-ATPase_N"/>
</dbReference>
<keyword evidence="1" id="KW-0067">ATP-binding</keyword>
<keyword evidence="1" id="KW-0472">Membrane</keyword>
<reference evidence="3" key="1">
    <citation type="submission" date="2021-12" db="EMBL/GenBank/DDBJ databases">
        <authorList>
            <person name="King R."/>
        </authorList>
    </citation>
    <scope>NUCLEOTIDE SEQUENCE</scope>
</reference>
<keyword evidence="1" id="KW-1133">Transmembrane helix</keyword>
<keyword evidence="1" id="KW-0547">Nucleotide-binding</keyword>
<dbReference type="Proteomes" id="UP001153714">
    <property type="component" value="Chromosome 8"/>
</dbReference>
<accession>A0A9N9RGY3</accession>
<dbReference type="Pfam" id="PF12409">
    <property type="entry name" value="P5-ATPase"/>
    <property type="match status" value="1"/>
</dbReference>
<gene>
    <name evidence="3" type="ORF">DIATSA_LOCUS13347</name>
</gene>
<dbReference type="EC" id="7.2.2.-" evidence="1"/>
<dbReference type="GO" id="GO:0019829">
    <property type="term" value="F:ATPase-coupled monoatomic cation transmembrane transporter activity"/>
    <property type="evidence" value="ECO:0007669"/>
    <property type="project" value="UniProtKB-UniRule"/>
</dbReference>
<dbReference type="GO" id="GO:0046872">
    <property type="term" value="F:metal ion binding"/>
    <property type="evidence" value="ECO:0007669"/>
    <property type="project" value="UniProtKB-UniRule"/>
</dbReference>
<name>A0A9N9RGY3_9NEOP</name>
<keyword evidence="1" id="KW-0460">Magnesium</keyword>
<proteinExistence type="inferred from homology"/>